<gene>
    <name evidence="1" type="ORF">KC729_21625</name>
</gene>
<accession>A0A956M5L9</accession>
<dbReference type="GO" id="GO:0008716">
    <property type="term" value="F:D-alanine-D-alanine ligase activity"/>
    <property type="evidence" value="ECO:0007669"/>
    <property type="project" value="TreeGrafter"/>
</dbReference>
<dbReference type="Gene3D" id="3.30.470.20">
    <property type="entry name" value="ATP-grasp fold, B domain"/>
    <property type="match status" value="1"/>
</dbReference>
<dbReference type="PANTHER" id="PTHR23132:SF23">
    <property type="entry name" value="D-ALANINE--D-ALANINE LIGASE B"/>
    <property type="match status" value="1"/>
</dbReference>
<organism evidence="1 2">
    <name type="scientific">Eiseniibacteriota bacterium</name>
    <dbReference type="NCBI Taxonomy" id="2212470"/>
    <lineage>
        <taxon>Bacteria</taxon>
        <taxon>Candidatus Eiseniibacteriota</taxon>
    </lineage>
</organism>
<dbReference type="Gene3D" id="3.40.50.20">
    <property type="match status" value="1"/>
</dbReference>
<dbReference type="SUPFAM" id="SSF52440">
    <property type="entry name" value="PreATP-grasp domain"/>
    <property type="match status" value="1"/>
</dbReference>
<name>A0A956M5L9_UNCEI</name>
<evidence type="ECO:0000313" key="2">
    <source>
        <dbReference type="Proteomes" id="UP000697710"/>
    </source>
</evidence>
<proteinExistence type="predicted"/>
<reference evidence="1" key="2">
    <citation type="journal article" date="2021" name="Microbiome">
        <title>Successional dynamics and alternative stable states in a saline activated sludge microbial community over 9 years.</title>
        <authorList>
            <person name="Wang Y."/>
            <person name="Ye J."/>
            <person name="Ju F."/>
            <person name="Liu L."/>
            <person name="Boyd J.A."/>
            <person name="Deng Y."/>
            <person name="Parks D.H."/>
            <person name="Jiang X."/>
            <person name="Yin X."/>
            <person name="Woodcroft B.J."/>
            <person name="Tyson G.W."/>
            <person name="Hugenholtz P."/>
            <person name="Polz M.F."/>
            <person name="Zhang T."/>
        </authorList>
    </citation>
    <scope>NUCLEOTIDE SEQUENCE</scope>
    <source>
        <strain evidence="1">HKST-UBA01</strain>
    </source>
</reference>
<protein>
    <submittedName>
        <fullName evidence="1">D-alanine--D-alanine ligase</fullName>
    </submittedName>
</protein>
<comment type="caution">
    <text evidence="1">The sequence shown here is derived from an EMBL/GenBank/DDBJ whole genome shotgun (WGS) entry which is preliminary data.</text>
</comment>
<dbReference type="PANTHER" id="PTHR23132">
    <property type="entry name" value="D-ALANINE--D-ALANINE LIGASE"/>
    <property type="match status" value="1"/>
</dbReference>
<dbReference type="AlphaFoldDB" id="A0A956M5L9"/>
<dbReference type="Proteomes" id="UP000697710">
    <property type="component" value="Unassembled WGS sequence"/>
</dbReference>
<dbReference type="EMBL" id="JAGQHR010001095">
    <property type="protein sequence ID" value="MCA9730296.1"/>
    <property type="molecule type" value="Genomic_DNA"/>
</dbReference>
<sequence>MKIAVVRNRKNEGVVSRVGRPCRERYGRTSVQSVMNALRAGGHHVKVLEGDMTLLPELLDFMPPHTETGDPTGLVFNMSYGIQGDGRYLHVPGMLEMAGVPYTGSNPRVHGVCLDKIMTKLALQWVGVPTPRFCSMW</sequence>
<reference evidence="1" key="1">
    <citation type="submission" date="2020-04" db="EMBL/GenBank/DDBJ databases">
        <authorList>
            <person name="Zhang T."/>
        </authorList>
    </citation>
    <scope>NUCLEOTIDE SEQUENCE</scope>
    <source>
        <strain evidence="1">HKST-UBA01</strain>
    </source>
</reference>
<dbReference type="InterPro" id="IPR016185">
    <property type="entry name" value="PreATP-grasp_dom_sf"/>
</dbReference>
<evidence type="ECO:0000313" key="1">
    <source>
        <dbReference type="EMBL" id="MCA9730296.1"/>
    </source>
</evidence>
<feature type="non-terminal residue" evidence="1">
    <location>
        <position position="137"/>
    </location>
</feature>
<keyword evidence="1" id="KW-0436">Ligase</keyword>